<dbReference type="GO" id="GO:0016052">
    <property type="term" value="P:carbohydrate catabolic process"/>
    <property type="evidence" value="ECO:0007669"/>
    <property type="project" value="TreeGrafter"/>
</dbReference>
<gene>
    <name evidence="3" type="ordered locus">Runsl_2166</name>
</gene>
<dbReference type="InterPro" id="IPR002915">
    <property type="entry name" value="DeoC/FbaB/LacD_aldolase"/>
</dbReference>
<dbReference type="InterPro" id="IPR013785">
    <property type="entry name" value="Aldolase_TIM"/>
</dbReference>
<keyword evidence="2" id="KW-0704">Schiff base</keyword>
<dbReference type="InterPro" id="IPR011343">
    <property type="entry name" value="DeoC"/>
</dbReference>
<accession>A0A7U4E5Q7</accession>
<dbReference type="GO" id="GO:0004139">
    <property type="term" value="F:deoxyribose-phosphate aldolase activity"/>
    <property type="evidence" value="ECO:0007669"/>
    <property type="project" value="InterPro"/>
</dbReference>
<evidence type="ECO:0000256" key="1">
    <source>
        <dbReference type="ARBA" id="ARBA00022490"/>
    </source>
</evidence>
<dbReference type="GO" id="GO:0009264">
    <property type="term" value="P:deoxyribonucleotide catabolic process"/>
    <property type="evidence" value="ECO:0007669"/>
    <property type="project" value="InterPro"/>
</dbReference>
<keyword evidence="4" id="KW-1185">Reference proteome</keyword>
<protein>
    <submittedName>
        <fullName evidence="3">Deoxyribose-phosphate aldolase/phospho-2-dehydro-3-deoxyheptonate aldolase</fullName>
    </submittedName>
</protein>
<dbReference type="RefSeq" id="WP_013927890.1">
    <property type="nucleotide sequence ID" value="NC_015703.1"/>
</dbReference>
<organism evidence="3 4">
    <name type="scientific">Runella slithyformis (strain ATCC 29530 / DSM 19594 / LMG 11500 / NCIMB 11436 / LSU 4)</name>
    <dbReference type="NCBI Taxonomy" id="761193"/>
    <lineage>
        <taxon>Bacteria</taxon>
        <taxon>Pseudomonadati</taxon>
        <taxon>Bacteroidota</taxon>
        <taxon>Cytophagia</taxon>
        <taxon>Cytophagales</taxon>
        <taxon>Spirosomataceae</taxon>
        <taxon>Runella</taxon>
    </lineage>
</organism>
<keyword evidence="1" id="KW-0963">Cytoplasm</keyword>
<dbReference type="KEGG" id="rsi:Runsl_2166"/>
<reference evidence="4" key="1">
    <citation type="submission" date="2011-06" db="EMBL/GenBank/DDBJ databases">
        <title>The complete genome of chromosome of Runella slithyformis DSM 19594.</title>
        <authorList>
            <consortium name="US DOE Joint Genome Institute (JGI-PGF)"/>
            <person name="Lucas S."/>
            <person name="Han J."/>
            <person name="Lapidus A."/>
            <person name="Bruce D."/>
            <person name="Goodwin L."/>
            <person name="Pitluck S."/>
            <person name="Peters L."/>
            <person name="Kyrpides N."/>
            <person name="Mavromatis K."/>
            <person name="Ivanova N."/>
            <person name="Ovchinnikova G."/>
            <person name="Zhang X."/>
            <person name="Misra M."/>
            <person name="Detter J.C."/>
            <person name="Tapia R."/>
            <person name="Han C."/>
            <person name="Land M."/>
            <person name="Hauser L."/>
            <person name="Markowitz V."/>
            <person name="Cheng J.-F."/>
            <person name="Hugenholtz P."/>
            <person name="Woyke T."/>
            <person name="Wu D."/>
            <person name="Tindall B."/>
            <person name="Faehrich R."/>
            <person name="Brambilla E."/>
            <person name="Klenk H.-P."/>
            <person name="Eisen J.A."/>
        </authorList>
    </citation>
    <scope>NUCLEOTIDE SEQUENCE [LARGE SCALE GENOMIC DNA]</scope>
    <source>
        <strain evidence="4">ATCC 29530 / DSM 19594 / LMG 11500 / NCIMB 11436 / LSU 4</strain>
    </source>
</reference>
<dbReference type="SUPFAM" id="SSF51569">
    <property type="entry name" value="Aldolase"/>
    <property type="match status" value="1"/>
</dbReference>
<dbReference type="PANTHER" id="PTHR10889">
    <property type="entry name" value="DEOXYRIBOSE-PHOSPHATE ALDOLASE"/>
    <property type="match status" value="1"/>
</dbReference>
<reference evidence="3 4" key="2">
    <citation type="journal article" date="2012" name="Stand. Genomic Sci.">
        <title>Complete genome sequence of the aquatic bacterium Runella slithyformis type strain (LSU 4(T)).</title>
        <authorList>
            <person name="Copeland A."/>
            <person name="Zhang X."/>
            <person name="Misra M."/>
            <person name="Lapidus A."/>
            <person name="Nolan M."/>
            <person name="Lucas S."/>
            <person name="Deshpande S."/>
            <person name="Cheng J.F."/>
            <person name="Tapia R."/>
            <person name="Goodwin L.A."/>
            <person name="Pitluck S."/>
            <person name="Liolios K."/>
            <person name="Pagani I."/>
            <person name="Ivanova N."/>
            <person name="Mikhailova N."/>
            <person name="Pati A."/>
            <person name="Chen A."/>
            <person name="Palaniappan K."/>
            <person name="Land M."/>
            <person name="Hauser L."/>
            <person name="Pan C."/>
            <person name="Jeffries C.D."/>
            <person name="Detter J.C."/>
            <person name="Brambilla E.M."/>
            <person name="Rohde M."/>
            <person name="Djao O.D."/>
            <person name="Goker M."/>
            <person name="Sikorski J."/>
            <person name="Tindall B.J."/>
            <person name="Woyke T."/>
            <person name="Bristow J."/>
            <person name="Eisen J.A."/>
            <person name="Markowitz V."/>
            <person name="Hugenholtz P."/>
            <person name="Kyrpides N.C."/>
            <person name="Klenk H.P."/>
            <person name="Mavromatis K."/>
        </authorList>
    </citation>
    <scope>NUCLEOTIDE SEQUENCE [LARGE SCALE GENOMIC DNA]</scope>
    <source>
        <strain evidence="4">ATCC 29530 / DSM 19594 / LMG 11500 / NCIMB 11436 / LSU 4</strain>
    </source>
</reference>
<sequence length="209" mass="23531">MTPLIELSVLSPAASVETLYAAFDEVHRRNFAALTVPPFWVKKLHRDWSDSLPSTLSTAVGYPYGYQRTEAKQTETEWALRDGAREIQVVLNTSAWFSNSNGWPKIEFAKLAKLIHQHEAIFTVIIEADFFDEPNLDRALKTAADAGADYVQNATGVFSPTFDIEKALLFKRLTPSQVGCKIWAQNAANEDFAKLQEHAVERLCLPFIR</sequence>
<dbReference type="EMBL" id="CP002859">
    <property type="protein sequence ID" value="AEI48579.1"/>
    <property type="molecule type" value="Genomic_DNA"/>
</dbReference>
<evidence type="ECO:0000313" key="3">
    <source>
        <dbReference type="EMBL" id="AEI48579.1"/>
    </source>
</evidence>
<dbReference type="SMART" id="SM01133">
    <property type="entry name" value="DeoC"/>
    <property type="match status" value="1"/>
</dbReference>
<evidence type="ECO:0000313" key="4">
    <source>
        <dbReference type="Proteomes" id="UP000000493"/>
    </source>
</evidence>
<dbReference type="AlphaFoldDB" id="A0A7U4E5Q7"/>
<dbReference type="Proteomes" id="UP000000493">
    <property type="component" value="Chromosome"/>
</dbReference>
<dbReference type="GO" id="GO:0005737">
    <property type="term" value="C:cytoplasm"/>
    <property type="evidence" value="ECO:0007669"/>
    <property type="project" value="InterPro"/>
</dbReference>
<name>A0A7U4E5Q7_RUNSL</name>
<evidence type="ECO:0000256" key="2">
    <source>
        <dbReference type="ARBA" id="ARBA00023270"/>
    </source>
</evidence>
<dbReference type="PANTHER" id="PTHR10889:SF1">
    <property type="entry name" value="DEOXYRIBOSE-PHOSPHATE ALDOLASE"/>
    <property type="match status" value="1"/>
</dbReference>
<dbReference type="Gene3D" id="3.20.20.70">
    <property type="entry name" value="Aldolase class I"/>
    <property type="match status" value="1"/>
</dbReference>
<proteinExistence type="predicted"/>